<evidence type="ECO:0000313" key="2">
    <source>
        <dbReference type="EMBL" id="MDO5972746.1"/>
    </source>
</evidence>
<sequence>MNQFVYKRAETKEELQQILNLQDVNAKPSLSNETLKTEGFVSVKHSFDVLKRMNDACPHVIVTHKGNVIGYALCMLNAFRNDVPALIPMFDYMDRIIASKNLSNLHYLIMGQICIDKEYRRQGIFKKLYYFFKDELESDFDAVITEVNSKNTRSSEAHRAVGFNLLDAHTEAGEDWELIIWKWL</sequence>
<proteinExistence type="predicted"/>
<protein>
    <submittedName>
        <fullName evidence="2">GNAT family N-acetyltransferase</fullName>
        <ecNumber evidence="2">2.3.1.-</ecNumber>
    </submittedName>
</protein>
<dbReference type="EMBL" id="JAUOEL010000001">
    <property type="protein sequence ID" value="MDO5972746.1"/>
    <property type="molecule type" value="Genomic_DNA"/>
</dbReference>
<dbReference type="Pfam" id="PF00583">
    <property type="entry name" value="Acetyltransf_1"/>
    <property type="match status" value="1"/>
</dbReference>
<organism evidence="2 3">
    <name type="scientific">Flavivirga jejuensis</name>
    <dbReference type="NCBI Taxonomy" id="870487"/>
    <lineage>
        <taxon>Bacteria</taxon>
        <taxon>Pseudomonadati</taxon>
        <taxon>Bacteroidota</taxon>
        <taxon>Flavobacteriia</taxon>
        <taxon>Flavobacteriales</taxon>
        <taxon>Flavobacteriaceae</taxon>
        <taxon>Flavivirga</taxon>
    </lineage>
</organism>
<keyword evidence="2" id="KW-0808">Transferase</keyword>
<evidence type="ECO:0000259" key="1">
    <source>
        <dbReference type="PROSITE" id="PS51186"/>
    </source>
</evidence>
<dbReference type="Gene3D" id="3.40.630.30">
    <property type="match status" value="1"/>
</dbReference>
<dbReference type="GO" id="GO:0016746">
    <property type="term" value="F:acyltransferase activity"/>
    <property type="evidence" value="ECO:0007669"/>
    <property type="project" value="UniProtKB-KW"/>
</dbReference>
<name>A0ABT8WIE1_9FLAO</name>
<reference evidence="2" key="1">
    <citation type="submission" date="2023-07" db="EMBL/GenBank/DDBJ databases">
        <title>Two novel species in the genus Flavivirga.</title>
        <authorList>
            <person name="Kwon K."/>
        </authorList>
    </citation>
    <scope>NUCLEOTIDE SEQUENCE</scope>
    <source>
        <strain evidence="2">KACC 14158</strain>
    </source>
</reference>
<feature type="domain" description="N-acetyltransferase" evidence="1">
    <location>
        <begin position="5"/>
        <end position="184"/>
    </location>
</feature>
<keyword evidence="2" id="KW-0012">Acyltransferase</keyword>
<dbReference type="RefSeq" id="WP_303299808.1">
    <property type="nucleotide sequence ID" value="NZ_BAABDA010000042.1"/>
</dbReference>
<dbReference type="InterPro" id="IPR000182">
    <property type="entry name" value="GNAT_dom"/>
</dbReference>
<dbReference type="PROSITE" id="PS51186">
    <property type="entry name" value="GNAT"/>
    <property type="match status" value="1"/>
</dbReference>
<dbReference type="Proteomes" id="UP001176806">
    <property type="component" value="Unassembled WGS sequence"/>
</dbReference>
<comment type="caution">
    <text evidence="2">The sequence shown here is derived from an EMBL/GenBank/DDBJ whole genome shotgun (WGS) entry which is preliminary data.</text>
</comment>
<dbReference type="InterPro" id="IPR016181">
    <property type="entry name" value="Acyl_CoA_acyltransferase"/>
</dbReference>
<dbReference type="SUPFAM" id="SSF55729">
    <property type="entry name" value="Acyl-CoA N-acyltransferases (Nat)"/>
    <property type="match status" value="1"/>
</dbReference>
<accession>A0ABT8WIE1</accession>
<evidence type="ECO:0000313" key="3">
    <source>
        <dbReference type="Proteomes" id="UP001176806"/>
    </source>
</evidence>
<gene>
    <name evidence="2" type="ORF">Q4Q40_01005</name>
</gene>
<keyword evidence="3" id="KW-1185">Reference proteome</keyword>
<dbReference type="EC" id="2.3.1.-" evidence="2"/>